<gene>
    <name evidence="1" type="ORF">ACAOBT_LOCUS15751</name>
</gene>
<protein>
    <submittedName>
        <fullName evidence="1">Uncharacterized protein</fullName>
    </submittedName>
</protein>
<sequence length="238" mass="26383">EAGSLSAIVYADDVTSGLKDSTRLHVNVLPICAKDCNKMVEEVCFWTDAKYQIEEDVERDVVLGSLSSAYLMELCSIFKVTYTVSEKSWSLGLRAINNGNKEHAHPSTEITCSIEDVAGKLNGSKWEINKDIDVSVLDVNNCPPKPQYPELNIRMPRMDFKQGQEIPLPSVMFTDEDSLAVNNYATTIQGDAGNFLQPICRLKFTQDKVFPSGKFSFSVQLNDTTFRGKGISQAVSLP</sequence>
<keyword evidence="2" id="KW-1185">Reference proteome</keyword>
<dbReference type="Proteomes" id="UP001152888">
    <property type="component" value="Unassembled WGS sequence"/>
</dbReference>
<dbReference type="AlphaFoldDB" id="A0A9P0KXH1"/>
<accession>A0A9P0KXH1</accession>
<evidence type="ECO:0000313" key="1">
    <source>
        <dbReference type="EMBL" id="CAH1983799.1"/>
    </source>
</evidence>
<dbReference type="OrthoDB" id="3256376at2759"/>
<name>A0A9P0KXH1_ACAOB</name>
<feature type="non-terminal residue" evidence="1">
    <location>
        <position position="1"/>
    </location>
</feature>
<reference evidence="1" key="1">
    <citation type="submission" date="2022-03" db="EMBL/GenBank/DDBJ databases">
        <authorList>
            <person name="Sayadi A."/>
        </authorList>
    </citation>
    <scope>NUCLEOTIDE SEQUENCE</scope>
</reference>
<comment type="caution">
    <text evidence="1">The sequence shown here is derived from an EMBL/GenBank/DDBJ whole genome shotgun (WGS) entry which is preliminary data.</text>
</comment>
<dbReference type="EMBL" id="CAKOFQ010006945">
    <property type="protein sequence ID" value="CAH1983799.1"/>
    <property type="molecule type" value="Genomic_DNA"/>
</dbReference>
<proteinExistence type="predicted"/>
<evidence type="ECO:0000313" key="2">
    <source>
        <dbReference type="Proteomes" id="UP001152888"/>
    </source>
</evidence>
<organism evidence="1 2">
    <name type="scientific">Acanthoscelides obtectus</name>
    <name type="common">Bean weevil</name>
    <name type="synonym">Bruchus obtectus</name>
    <dbReference type="NCBI Taxonomy" id="200917"/>
    <lineage>
        <taxon>Eukaryota</taxon>
        <taxon>Metazoa</taxon>
        <taxon>Ecdysozoa</taxon>
        <taxon>Arthropoda</taxon>
        <taxon>Hexapoda</taxon>
        <taxon>Insecta</taxon>
        <taxon>Pterygota</taxon>
        <taxon>Neoptera</taxon>
        <taxon>Endopterygota</taxon>
        <taxon>Coleoptera</taxon>
        <taxon>Polyphaga</taxon>
        <taxon>Cucujiformia</taxon>
        <taxon>Chrysomeloidea</taxon>
        <taxon>Chrysomelidae</taxon>
        <taxon>Bruchinae</taxon>
        <taxon>Bruchini</taxon>
        <taxon>Acanthoscelides</taxon>
    </lineage>
</organism>